<feature type="region of interest" description="Disordered" evidence="1">
    <location>
        <begin position="1"/>
        <end position="36"/>
    </location>
</feature>
<feature type="compositionally biased region" description="Acidic residues" evidence="1">
    <location>
        <begin position="548"/>
        <end position="570"/>
    </location>
</feature>
<organism evidence="2 3">
    <name type="scientific">Dunaliella salina</name>
    <name type="common">Green alga</name>
    <name type="synonym">Protococcus salinus</name>
    <dbReference type="NCBI Taxonomy" id="3046"/>
    <lineage>
        <taxon>Eukaryota</taxon>
        <taxon>Viridiplantae</taxon>
        <taxon>Chlorophyta</taxon>
        <taxon>core chlorophytes</taxon>
        <taxon>Chlorophyceae</taxon>
        <taxon>CS clade</taxon>
        <taxon>Chlamydomonadales</taxon>
        <taxon>Dunaliellaceae</taxon>
        <taxon>Dunaliella</taxon>
    </lineage>
</organism>
<feature type="compositionally biased region" description="Polar residues" evidence="1">
    <location>
        <begin position="1"/>
        <end position="13"/>
    </location>
</feature>
<proteinExistence type="predicted"/>
<protein>
    <submittedName>
        <fullName evidence="2">Uncharacterized protein</fullName>
    </submittedName>
</protein>
<feature type="compositionally biased region" description="Basic and acidic residues" evidence="1">
    <location>
        <begin position="571"/>
        <end position="590"/>
    </location>
</feature>
<evidence type="ECO:0000313" key="3">
    <source>
        <dbReference type="Proteomes" id="UP000815325"/>
    </source>
</evidence>
<feature type="region of interest" description="Disordered" evidence="1">
    <location>
        <begin position="154"/>
        <end position="176"/>
    </location>
</feature>
<accession>A0ABQ7G8P9</accession>
<gene>
    <name evidence="2" type="ORF">DUNSADRAFT_13827</name>
</gene>
<reference evidence="2" key="1">
    <citation type="submission" date="2017-08" db="EMBL/GenBank/DDBJ databases">
        <authorList>
            <person name="Polle J.E."/>
            <person name="Barry K."/>
            <person name="Cushman J."/>
            <person name="Schmutz J."/>
            <person name="Tran D."/>
            <person name="Hathwaick L.T."/>
            <person name="Yim W.C."/>
            <person name="Jenkins J."/>
            <person name="Mckie-Krisberg Z.M."/>
            <person name="Prochnik S."/>
            <person name="Lindquist E."/>
            <person name="Dockter R.B."/>
            <person name="Adam C."/>
            <person name="Molina H."/>
            <person name="Bunkerborg J."/>
            <person name="Jin E."/>
            <person name="Buchheim M."/>
            <person name="Magnuson J."/>
        </authorList>
    </citation>
    <scope>NUCLEOTIDE SEQUENCE</scope>
    <source>
        <strain evidence="2">CCAP 19/18</strain>
    </source>
</reference>
<feature type="non-terminal residue" evidence="2">
    <location>
        <position position="632"/>
    </location>
</feature>
<feature type="compositionally biased region" description="Basic and acidic residues" evidence="1">
    <location>
        <begin position="154"/>
        <end position="166"/>
    </location>
</feature>
<dbReference type="EMBL" id="MU069992">
    <property type="protein sequence ID" value="KAF5830944.1"/>
    <property type="molecule type" value="Genomic_DNA"/>
</dbReference>
<evidence type="ECO:0000313" key="2">
    <source>
        <dbReference type="EMBL" id="KAF5830944.1"/>
    </source>
</evidence>
<comment type="caution">
    <text evidence="2">The sequence shown here is derived from an EMBL/GenBank/DDBJ whole genome shotgun (WGS) entry which is preliminary data.</text>
</comment>
<name>A0ABQ7G8P9_DUNSA</name>
<evidence type="ECO:0000256" key="1">
    <source>
        <dbReference type="SAM" id="MobiDB-lite"/>
    </source>
</evidence>
<sequence>MAKTSEQSSSEDVLQSLRARAGLLPPPPSKVESRGLTSTLTRLKEAGMMDAFAEWEREEAERQLQLVASGQLDPSALALSSHQAQEEEKPLYAFLLSVFDERVQAAVKMQQAFRKLRRQCKQVGWPSSENPYHWIHFVDVRKQTGWSKEELYDEYGEPRERTDGGRAPKRKKEATGSEITAHAKYMDAIGNFKERNAGRLPFDGDSHLLAHLQLHGNRIDLSLVGSFLASRWWKMRQDKLAAKLDLNPLKHEFREGSVQYNELKRWMLGNGHGGMMLMHNPLVRDLKASLTYVPEDNQAKIMGLLGQFNNVLQYKQGMKQTMKMNRHVVGMYEWVMQDVAKAYRDELEEARRWAVTPPKPPEGLDDEMMDMYEDVMTSLSQNTCRICRLRKFGRRWLQAFEDSTWKRRRIIRTRSAGNLGLLGPSHIDPSKVHKILPVVGEHPAVTAQEARYAGHTSDAAEEAEDCAKLRPHTLHIQLRSTVEKQRQRAEGGRALRPLHCINTAWLGGVDWETIEAKALGWPLPGGVRVPPPPSDKELGDLMEDVFEGSEAEGSQADEDEEEEEEEEEGEDARGDRKAEEDKDTVKNVERGFSRLNRERVAKTRVPKYKQIPFDVDCYVDEVQDIMQELGLT</sequence>
<dbReference type="Proteomes" id="UP000815325">
    <property type="component" value="Unassembled WGS sequence"/>
</dbReference>
<keyword evidence="3" id="KW-1185">Reference proteome</keyword>
<feature type="region of interest" description="Disordered" evidence="1">
    <location>
        <begin position="548"/>
        <end position="590"/>
    </location>
</feature>